<evidence type="ECO:0000256" key="5">
    <source>
        <dbReference type="ARBA" id="ARBA00048142"/>
    </source>
</evidence>
<dbReference type="InterPro" id="IPR016160">
    <property type="entry name" value="Ald_DH_CS_CYS"/>
</dbReference>
<feature type="domain" description="Aldehyde dehydrogenase" evidence="8">
    <location>
        <begin position="1"/>
        <end position="316"/>
    </location>
</feature>
<keyword evidence="4" id="KW-0520">NAD</keyword>
<dbReference type="Gene3D" id="3.40.309.10">
    <property type="entry name" value="Aldehyde Dehydrogenase, Chain A, domain 2"/>
    <property type="match status" value="1"/>
</dbReference>
<dbReference type="InterPro" id="IPR016163">
    <property type="entry name" value="Ald_DH_C"/>
</dbReference>
<comment type="pathway">
    <text evidence="1">Amino-acid degradation; L-proline degradation into L-glutamate; L-glutamate from L-proline: step 2/2.</text>
</comment>
<comment type="catalytic activity">
    <reaction evidence="5">
        <text>L-glutamate 5-semialdehyde + NAD(+) + H2O = L-glutamate + NADH + 2 H(+)</text>
        <dbReference type="Rhea" id="RHEA:30235"/>
        <dbReference type="ChEBI" id="CHEBI:15377"/>
        <dbReference type="ChEBI" id="CHEBI:15378"/>
        <dbReference type="ChEBI" id="CHEBI:29985"/>
        <dbReference type="ChEBI" id="CHEBI:57540"/>
        <dbReference type="ChEBI" id="CHEBI:57945"/>
        <dbReference type="ChEBI" id="CHEBI:58066"/>
        <dbReference type="EC" id="1.2.1.88"/>
    </reaction>
</comment>
<evidence type="ECO:0000256" key="6">
    <source>
        <dbReference type="PROSITE-ProRule" id="PRU10007"/>
    </source>
</evidence>
<dbReference type="PANTHER" id="PTHR42862">
    <property type="entry name" value="DELTA-1-PYRROLINE-5-CARBOXYLATE DEHYDROGENASE 1, ISOFORM A-RELATED"/>
    <property type="match status" value="1"/>
</dbReference>
<dbReference type="PROSITE" id="PS00687">
    <property type="entry name" value="ALDEHYDE_DEHYDR_GLU"/>
    <property type="match status" value="1"/>
</dbReference>
<evidence type="ECO:0000256" key="7">
    <source>
        <dbReference type="RuleBase" id="RU003345"/>
    </source>
</evidence>
<dbReference type="InterPro" id="IPR029510">
    <property type="entry name" value="Ald_DH_CS_GLU"/>
</dbReference>
<dbReference type="InterPro" id="IPR016162">
    <property type="entry name" value="Ald_DH_N"/>
</dbReference>
<name>A0ABD6EKR8_9BILA</name>
<gene>
    <name evidence="9" type="ORF">AB6A40_007279</name>
</gene>
<dbReference type="Proteomes" id="UP001608902">
    <property type="component" value="Unassembled WGS sequence"/>
</dbReference>
<dbReference type="InterPro" id="IPR015590">
    <property type="entry name" value="Aldehyde_DH_dom"/>
</dbReference>
<sequence length="338" mass="37169">MGNAVLWKPSSTAVLSNYIFYEILLEAGVPPGLIAFLPSNGSTFGSEITKSQHLAAINFTGSVPTFRFLWKKVGEHLDHYSTFPRLVGECGGKNFHFVHPSANVESVVNGTIRAGFEYQGQKCSACSRLFVPESLWDKIKNGMADIAKKIKVGDVRDGSIFMSAVIDDKAFADITSYIKHAESGADGAKIIFGGKYDSSKGYFIHPTLVQVDNWKSKLMTEEIFGPVITAVVYPDRHAMETVKKLKDSSVYGLTGSIYSEDKEFLYKARDELWDAVGNMYLNDKSTGSIVGQQPFGGARLSGTNDKAGGPHYVLRWSSPLCIKESSIGLNNWRYPSMD</sequence>
<proteinExistence type="inferred from homology"/>
<accession>A0ABD6EKR8</accession>
<dbReference type="PROSITE" id="PS00070">
    <property type="entry name" value="ALDEHYDE_DEHYDR_CYS"/>
    <property type="match status" value="1"/>
</dbReference>
<dbReference type="InterPro" id="IPR016161">
    <property type="entry name" value="Ald_DH/histidinol_DH"/>
</dbReference>
<comment type="caution">
    <text evidence="9">The sequence shown here is derived from an EMBL/GenBank/DDBJ whole genome shotgun (WGS) entry which is preliminary data.</text>
</comment>
<dbReference type="SUPFAM" id="SSF53720">
    <property type="entry name" value="ALDH-like"/>
    <property type="match status" value="1"/>
</dbReference>
<evidence type="ECO:0000259" key="8">
    <source>
        <dbReference type="Pfam" id="PF00171"/>
    </source>
</evidence>
<evidence type="ECO:0000313" key="9">
    <source>
        <dbReference type="EMBL" id="MFH4980570.1"/>
    </source>
</evidence>
<dbReference type="EMBL" id="JBGFUD010005749">
    <property type="protein sequence ID" value="MFH4980570.1"/>
    <property type="molecule type" value="Genomic_DNA"/>
</dbReference>
<reference evidence="9 10" key="1">
    <citation type="submission" date="2024-08" db="EMBL/GenBank/DDBJ databases">
        <title>Gnathostoma spinigerum genome.</title>
        <authorList>
            <person name="Gonzalez-Bertolin B."/>
            <person name="Monzon S."/>
            <person name="Zaballos A."/>
            <person name="Jimenez P."/>
            <person name="Dekumyoy P."/>
            <person name="Varona S."/>
            <person name="Cuesta I."/>
            <person name="Sumanam S."/>
            <person name="Adisakwattana P."/>
            <person name="Gasser R.B."/>
            <person name="Hernandez-Gonzalez A."/>
            <person name="Young N.D."/>
            <person name="Perteguer M.J."/>
        </authorList>
    </citation>
    <scope>NUCLEOTIDE SEQUENCE [LARGE SCALE GENOMIC DNA]</scope>
    <source>
        <strain evidence="9">AL3</strain>
        <tissue evidence="9">Liver</tissue>
    </source>
</reference>
<dbReference type="PANTHER" id="PTHR42862:SF1">
    <property type="entry name" value="DELTA-1-PYRROLINE-5-CARBOXYLATE DEHYDROGENASE 2, ISOFORM A-RELATED"/>
    <property type="match status" value="1"/>
</dbReference>
<evidence type="ECO:0000256" key="2">
    <source>
        <dbReference type="ARBA" id="ARBA00012884"/>
    </source>
</evidence>
<dbReference type="FunFam" id="3.40.309.10:FF:000005">
    <property type="entry name" value="1-pyrroline-5-carboxylate dehydrogenase 1"/>
    <property type="match status" value="1"/>
</dbReference>
<protein>
    <recommendedName>
        <fullName evidence="2">L-glutamate gamma-semialdehyde dehydrogenase</fullName>
        <ecNumber evidence="2">1.2.1.88</ecNumber>
    </recommendedName>
</protein>
<evidence type="ECO:0000256" key="3">
    <source>
        <dbReference type="ARBA" id="ARBA00023002"/>
    </source>
</evidence>
<keyword evidence="10" id="KW-1185">Reference proteome</keyword>
<feature type="active site" evidence="6">
    <location>
        <position position="89"/>
    </location>
</feature>
<keyword evidence="3 7" id="KW-0560">Oxidoreductase</keyword>
<organism evidence="9 10">
    <name type="scientific">Gnathostoma spinigerum</name>
    <dbReference type="NCBI Taxonomy" id="75299"/>
    <lineage>
        <taxon>Eukaryota</taxon>
        <taxon>Metazoa</taxon>
        <taxon>Ecdysozoa</taxon>
        <taxon>Nematoda</taxon>
        <taxon>Chromadorea</taxon>
        <taxon>Rhabditida</taxon>
        <taxon>Spirurina</taxon>
        <taxon>Gnathostomatomorpha</taxon>
        <taxon>Gnathostomatoidea</taxon>
        <taxon>Gnathostomatidae</taxon>
        <taxon>Gnathostoma</taxon>
    </lineage>
</organism>
<dbReference type="Gene3D" id="3.40.605.10">
    <property type="entry name" value="Aldehyde Dehydrogenase, Chain A, domain 1"/>
    <property type="match status" value="1"/>
</dbReference>
<dbReference type="EC" id="1.2.1.88" evidence="2"/>
<comment type="similarity">
    <text evidence="7">Belongs to the aldehyde dehydrogenase family.</text>
</comment>
<evidence type="ECO:0000256" key="4">
    <source>
        <dbReference type="ARBA" id="ARBA00023027"/>
    </source>
</evidence>
<evidence type="ECO:0000256" key="1">
    <source>
        <dbReference type="ARBA" id="ARBA00004786"/>
    </source>
</evidence>
<dbReference type="InterPro" id="IPR050485">
    <property type="entry name" value="Proline_metab_enzyme"/>
</dbReference>
<dbReference type="GO" id="GO:0003842">
    <property type="term" value="F:L-glutamate gamma-semialdehyde dehydrogenase activity"/>
    <property type="evidence" value="ECO:0007669"/>
    <property type="project" value="UniProtKB-EC"/>
</dbReference>
<dbReference type="AlphaFoldDB" id="A0ABD6EKR8"/>
<dbReference type="Pfam" id="PF00171">
    <property type="entry name" value="Aldedh"/>
    <property type="match status" value="1"/>
</dbReference>
<evidence type="ECO:0000313" key="10">
    <source>
        <dbReference type="Proteomes" id="UP001608902"/>
    </source>
</evidence>